<feature type="domain" description="DUF8094" evidence="3">
    <location>
        <begin position="274"/>
        <end position="441"/>
    </location>
</feature>
<organism evidence="4 5">
    <name type="scientific">Phytoactinopolyspora halotolerans</name>
    <dbReference type="NCBI Taxonomy" id="1981512"/>
    <lineage>
        <taxon>Bacteria</taxon>
        <taxon>Bacillati</taxon>
        <taxon>Actinomycetota</taxon>
        <taxon>Actinomycetes</taxon>
        <taxon>Jiangellales</taxon>
        <taxon>Jiangellaceae</taxon>
        <taxon>Phytoactinopolyspora</taxon>
    </lineage>
</organism>
<feature type="region of interest" description="Disordered" evidence="1">
    <location>
        <begin position="204"/>
        <end position="242"/>
    </location>
</feature>
<keyword evidence="5" id="KW-1185">Reference proteome</keyword>
<evidence type="ECO:0000256" key="2">
    <source>
        <dbReference type="SAM" id="Phobius"/>
    </source>
</evidence>
<comment type="caution">
    <text evidence="4">The sequence shown here is derived from an EMBL/GenBank/DDBJ whole genome shotgun (WGS) entry which is preliminary data.</text>
</comment>
<dbReference type="Pfam" id="PF26366">
    <property type="entry name" value="DUF8094"/>
    <property type="match status" value="1"/>
</dbReference>
<feature type="transmembrane region" description="Helical" evidence="2">
    <location>
        <begin position="172"/>
        <end position="197"/>
    </location>
</feature>
<dbReference type="AlphaFoldDB" id="A0A6L9SBS3"/>
<protein>
    <recommendedName>
        <fullName evidence="3">DUF8094 domain-containing protein</fullName>
    </recommendedName>
</protein>
<accession>A0A6L9SBS3</accession>
<dbReference type="EMBL" id="JAAGOA010000017">
    <property type="protein sequence ID" value="NEE02805.1"/>
    <property type="molecule type" value="Genomic_DNA"/>
</dbReference>
<gene>
    <name evidence="4" type="ORF">G1H10_21815</name>
</gene>
<keyword evidence="2" id="KW-0812">Transmembrane</keyword>
<reference evidence="4 5" key="1">
    <citation type="submission" date="2020-02" db="EMBL/GenBank/DDBJ databases">
        <authorList>
            <person name="Li X.-J."/>
            <person name="Han X.-M."/>
        </authorList>
    </citation>
    <scope>NUCLEOTIDE SEQUENCE [LARGE SCALE GENOMIC DNA]</scope>
    <source>
        <strain evidence="4 5">CCTCC AB 2017055</strain>
    </source>
</reference>
<dbReference type="Proteomes" id="UP000475214">
    <property type="component" value="Unassembled WGS sequence"/>
</dbReference>
<keyword evidence="2" id="KW-0472">Membrane</keyword>
<keyword evidence="2" id="KW-1133">Transmembrane helix</keyword>
<sequence>MRTFLGVVLLVLGLPVLVAGTVAAVYTGPDDTFGVVDEEISTDAAVLVSAPSVLDVAGPTLHVAADVDGADTFVGVAHPVHLGSYLDGVQVEQITQAGWREDLTHEAVSGEETAPVAPPGGLDWWQASSTGSGEQRVSVELTAEPAQVVVSAADPQAPLAADLAVEAEIEGVFATALLVVGLGLLLTAAGIMLLFTGRRRRRAGRRRVGTGNLPDPAQADAGDPETAGPPPPPERPSGSARLQRATTVGAGAALLLAGCAELPEEVEHTAEPATVAVTERAADRFFAHYTETNNTANTEQDADLIATVESGPLLRSSQMAYQVQQAQERDPIPAFTVDPQYIAAPRFDAYPMWFVALIEPESDGAGPAYYLVNREDATSSWQAQLSVYAPDDAEPIRPTVTDGAAMIAGDDQAARGQEALDAIVEYAETGEEPEGIDLSAQGGLGSLPEQGIEITEGPENRVTVDRSCALADVAVRWLETEAGAMGMTAVTCTQSVTLDEGYTITLDGSGYGTIPGGVHLSEMTITHGVSIVVAVNDDGTASVSGEAMLPYSMDYVEEESQ</sequence>
<dbReference type="RefSeq" id="WP_163741719.1">
    <property type="nucleotide sequence ID" value="NZ_JAAGOA010000017.1"/>
</dbReference>
<dbReference type="InterPro" id="IPR058407">
    <property type="entry name" value="DUF8094"/>
</dbReference>
<evidence type="ECO:0000256" key="1">
    <source>
        <dbReference type="SAM" id="MobiDB-lite"/>
    </source>
</evidence>
<proteinExistence type="predicted"/>
<name>A0A6L9SBS3_9ACTN</name>
<evidence type="ECO:0000313" key="5">
    <source>
        <dbReference type="Proteomes" id="UP000475214"/>
    </source>
</evidence>
<evidence type="ECO:0000313" key="4">
    <source>
        <dbReference type="EMBL" id="NEE02805.1"/>
    </source>
</evidence>
<evidence type="ECO:0000259" key="3">
    <source>
        <dbReference type="Pfam" id="PF26366"/>
    </source>
</evidence>